<protein>
    <recommendedName>
        <fullName evidence="3">DUF177 domain-containing protein</fullName>
    </recommendedName>
</protein>
<organism evidence="1 2">
    <name type="scientific">Agrococcus jenensis</name>
    <dbReference type="NCBI Taxonomy" id="46353"/>
    <lineage>
        <taxon>Bacteria</taxon>
        <taxon>Bacillati</taxon>
        <taxon>Actinomycetota</taxon>
        <taxon>Actinomycetes</taxon>
        <taxon>Micrococcales</taxon>
        <taxon>Microbacteriaceae</taxon>
        <taxon>Agrococcus</taxon>
    </lineage>
</organism>
<dbReference type="InterPro" id="IPR003772">
    <property type="entry name" value="YceD"/>
</dbReference>
<sequence>MPTPHPFTLSVRDIVQKPGRMREVEETAPFGEKVGEGLATVLPDQPVELDARLESVHEGILVTGEAFVTALATCSRCLVEFDLDVEVDFLELFAYAGASETDYLVVDETVDLLPVVRDAVVLALPFQPVDRPDCSGLDPETGERLEPGTEYVPKETIDPRWAALQGFTEDVTDDKSEDGAQAPKKE</sequence>
<dbReference type="OrthoDB" id="9790372at2"/>
<keyword evidence="2" id="KW-1185">Reference proteome</keyword>
<dbReference type="AlphaFoldDB" id="A0A3N2AX57"/>
<proteinExistence type="predicted"/>
<dbReference type="Pfam" id="PF02620">
    <property type="entry name" value="YceD"/>
    <property type="match status" value="1"/>
</dbReference>
<evidence type="ECO:0008006" key="3">
    <source>
        <dbReference type="Google" id="ProtNLM"/>
    </source>
</evidence>
<comment type="caution">
    <text evidence="1">The sequence shown here is derived from an EMBL/GenBank/DDBJ whole genome shotgun (WGS) entry which is preliminary data.</text>
</comment>
<gene>
    <name evidence="1" type="ORF">EDD26_2763</name>
</gene>
<name>A0A3N2AX57_9MICO</name>
<evidence type="ECO:0000313" key="1">
    <source>
        <dbReference type="EMBL" id="ROR67352.1"/>
    </source>
</evidence>
<dbReference type="Proteomes" id="UP000275456">
    <property type="component" value="Unassembled WGS sequence"/>
</dbReference>
<reference evidence="1 2" key="1">
    <citation type="submission" date="2018-11" db="EMBL/GenBank/DDBJ databases">
        <title>Sequencing the genomes of 1000 actinobacteria strains.</title>
        <authorList>
            <person name="Klenk H.-P."/>
        </authorList>
    </citation>
    <scope>NUCLEOTIDE SEQUENCE [LARGE SCALE GENOMIC DNA]</scope>
    <source>
        <strain evidence="1 2">DSM 9580</strain>
    </source>
</reference>
<evidence type="ECO:0000313" key="2">
    <source>
        <dbReference type="Proteomes" id="UP000275456"/>
    </source>
</evidence>
<accession>A0A3N2AX57</accession>
<dbReference type="EMBL" id="RKHJ01000001">
    <property type="protein sequence ID" value="ROR67352.1"/>
    <property type="molecule type" value="Genomic_DNA"/>
</dbReference>
<dbReference type="RefSeq" id="WP_123698227.1">
    <property type="nucleotide sequence ID" value="NZ_RKHJ01000001.1"/>
</dbReference>